<gene>
    <name evidence="1" type="ORF">X975_14256</name>
</gene>
<reference evidence="1 2" key="1">
    <citation type="submission" date="2013-11" db="EMBL/GenBank/DDBJ databases">
        <title>Genome sequencing of Stegodyphus mimosarum.</title>
        <authorList>
            <person name="Bechsgaard J."/>
        </authorList>
    </citation>
    <scope>NUCLEOTIDE SEQUENCE [LARGE SCALE GENOMIC DNA]</scope>
</reference>
<dbReference type="Proteomes" id="UP000054359">
    <property type="component" value="Unassembled WGS sequence"/>
</dbReference>
<name>A0A087UR42_STEMI</name>
<feature type="non-terminal residue" evidence="1">
    <location>
        <position position="92"/>
    </location>
</feature>
<proteinExistence type="predicted"/>
<dbReference type="AlphaFoldDB" id="A0A087UR42"/>
<sequence length="92" mass="10654">MGCCKVSEHCTLSLSYNAPHHLQMISDVGHIRMLGKCLRKALLCNFELLSLKMHYAYVVRCFLVVWVQSENFTVTLFCRIQISQIIYIDISK</sequence>
<evidence type="ECO:0000313" key="1">
    <source>
        <dbReference type="EMBL" id="KFM79831.1"/>
    </source>
</evidence>
<accession>A0A087UR42</accession>
<keyword evidence="2" id="KW-1185">Reference proteome</keyword>
<dbReference type="EMBL" id="KK121149">
    <property type="protein sequence ID" value="KFM79831.1"/>
    <property type="molecule type" value="Genomic_DNA"/>
</dbReference>
<evidence type="ECO:0000313" key="2">
    <source>
        <dbReference type="Proteomes" id="UP000054359"/>
    </source>
</evidence>
<protein>
    <submittedName>
        <fullName evidence="1">Uncharacterized protein</fullName>
    </submittedName>
</protein>
<organism evidence="1 2">
    <name type="scientific">Stegodyphus mimosarum</name>
    <name type="common">African social velvet spider</name>
    <dbReference type="NCBI Taxonomy" id="407821"/>
    <lineage>
        <taxon>Eukaryota</taxon>
        <taxon>Metazoa</taxon>
        <taxon>Ecdysozoa</taxon>
        <taxon>Arthropoda</taxon>
        <taxon>Chelicerata</taxon>
        <taxon>Arachnida</taxon>
        <taxon>Araneae</taxon>
        <taxon>Araneomorphae</taxon>
        <taxon>Entelegynae</taxon>
        <taxon>Eresoidea</taxon>
        <taxon>Eresidae</taxon>
        <taxon>Stegodyphus</taxon>
    </lineage>
</organism>